<evidence type="ECO:0000313" key="3">
    <source>
        <dbReference type="Proteomes" id="UP000034778"/>
    </source>
</evidence>
<accession>A0A0F9ZLZ4</accession>
<keyword evidence="2" id="KW-0347">Helicase</keyword>
<name>A0A0F9ZLZ4_9BACT</name>
<evidence type="ECO:0000259" key="1">
    <source>
        <dbReference type="Pfam" id="PF13482"/>
    </source>
</evidence>
<keyword evidence="2" id="KW-0067">ATP-binding</keyword>
<dbReference type="STRING" id="1618566.UR35_C0002G0086"/>
<proteinExistence type="predicted"/>
<reference evidence="2 3" key="1">
    <citation type="journal article" date="2015" name="Nature">
        <title>rRNA introns, odd ribosomes, and small enigmatic genomes across a large radiation of phyla.</title>
        <authorList>
            <person name="Brown C.T."/>
            <person name="Hug L.A."/>
            <person name="Thomas B.C."/>
            <person name="Sharon I."/>
            <person name="Castelle C.J."/>
            <person name="Singh A."/>
            <person name="Wilkins M.J."/>
            <person name="Williams K.H."/>
            <person name="Banfield J.F."/>
        </authorList>
    </citation>
    <scope>NUCLEOTIDE SEQUENCE [LARGE SCALE GENOMIC DNA]</scope>
</reference>
<dbReference type="SUPFAM" id="SSF53098">
    <property type="entry name" value="Ribonuclease H-like"/>
    <property type="match status" value="1"/>
</dbReference>
<dbReference type="EMBL" id="LBOW01000002">
    <property type="protein sequence ID" value="KKP45253.1"/>
    <property type="molecule type" value="Genomic_DNA"/>
</dbReference>
<protein>
    <submittedName>
        <fullName evidence="2">DEAD/DEAH box helicase domain protein</fullName>
    </submittedName>
</protein>
<dbReference type="InterPro" id="IPR038720">
    <property type="entry name" value="YprB_RNase_H-like_dom"/>
</dbReference>
<evidence type="ECO:0000313" key="2">
    <source>
        <dbReference type="EMBL" id="KKP45253.1"/>
    </source>
</evidence>
<dbReference type="InterPro" id="IPR012337">
    <property type="entry name" value="RNaseH-like_sf"/>
</dbReference>
<dbReference type="GO" id="GO:0003676">
    <property type="term" value="F:nucleic acid binding"/>
    <property type="evidence" value="ECO:0007669"/>
    <property type="project" value="InterPro"/>
</dbReference>
<keyword evidence="2" id="KW-0378">Hydrolase</keyword>
<sequence>MYQEVIFDLETQKFFDEITGSDPADLGVSVLSMYVRTLDSNFVETKGEMISFFESELANSWGYFKNASRIIGFNSKHFDVPALKPYLPLELTKISHLDILEHVREVNGRRVSLNAIVKETLGDHKADDPANAIAYWQKRDEESLKKLKFYCEEDVRLTKEIYDYGLKNKKLRFKDYWNTAREIEVDFSYPVIKNETEEQASLF</sequence>
<dbReference type="Gene3D" id="3.30.420.10">
    <property type="entry name" value="Ribonuclease H-like superfamily/Ribonuclease H"/>
    <property type="match status" value="1"/>
</dbReference>
<organism evidence="2 3">
    <name type="scientific">Candidatus Woesebacteria bacterium GW2011_GWB1_33_22</name>
    <dbReference type="NCBI Taxonomy" id="1618566"/>
    <lineage>
        <taxon>Bacteria</taxon>
        <taxon>Candidatus Woeseibacteriota</taxon>
    </lineage>
</organism>
<dbReference type="InterPro" id="IPR036397">
    <property type="entry name" value="RNaseH_sf"/>
</dbReference>
<feature type="domain" description="YprB ribonuclease H-like" evidence="1">
    <location>
        <begin position="7"/>
        <end position="164"/>
    </location>
</feature>
<comment type="caution">
    <text evidence="2">The sequence shown here is derived from an EMBL/GenBank/DDBJ whole genome shotgun (WGS) entry which is preliminary data.</text>
</comment>
<dbReference type="AlphaFoldDB" id="A0A0F9ZLZ4"/>
<keyword evidence="2" id="KW-0547">Nucleotide-binding</keyword>
<dbReference type="Proteomes" id="UP000034778">
    <property type="component" value="Unassembled WGS sequence"/>
</dbReference>
<dbReference type="GO" id="GO:0004386">
    <property type="term" value="F:helicase activity"/>
    <property type="evidence" value="ECO:0007669"/>
    <property type="project" value="UniProtKB-KW"/>
</dbReference>
<gene>
    <name evidence="2" type="ORF">UR35_C0002G0086</name>
</gene>
<dbReference type="Pfam" id="PF13482">
    <property type="entry name" value="RNase_H_2"/>
    <property type="match status" value="1"/>
</dbReference>